<dbReference type="Proteomes" id="UP000272942">
    <property type="component" value="Unassembled WGS sequence"/>
</dbReference>
<keyword evidence="1" id="KW-0472">Membrane</keyword>
<dbReference type="WBParaSite" id="ECPE_0001462201-mRNA-1">
    <property type="protein sequence ID" value="ECPE_0001462201-mRNA-1"/>
    <property type="gene ID" value="ECPE_0001462201"/>
</dbReference>
<dbReference type="InterPro" id="IPR007110">
    <property type="entry name" value="Ig-like_dom"/>
</dbReference>
<proteinExistence type="predicted"/>
<sequence length="589" mass="68316">MVTVVRMLPNAYNLSCIFLILLLGYGRYTSAVLPQCIIAVTKRSTANTTCNSRRIQAAVKRHHITLLGPEKPFQPILLRCPICFEKDEKDFVWKFVPRSTGPPLFRLAKDSAYDSYWTLDENKLMDVPTQSGENPCVYPNSNDLHIVVRDLGKQIGTYVCSYAKNKAHPANFIWYHVDQIVSHRTNSRAVSFKFLSGLPNRVESLEQLQIVQSRVRKELEKYQSWNDQTAGPFVMTSIMSEEDVYLDGCGPLTIRQERRCFIGIPVEEPPTYEQEDYALIYRSLRDAFDFLVSFRDPTGLPSERLAQSARKKAKQLGFPIHGNSSYLFIPCEFSLYRHLFRFGERFREFPRPGYHVDVNYDVICPTLSTHDLTELINITTLKNTTFSLPSIEDLRYIKVQRLIIEGERHLSLTCSSKIEKPLQCDGPYPDVLWRSANDLTFGPKRKASENVYVTKNCELRFDEVHTYDMDIYYCFLRNPKETNIVWSQRPRIAYRLRIERIKFSWPHKSNVLVGLVVLFIWSLILSTLWVALNIYDASVREGAVFEATVKQAGGRMARLKKTYSPFSDEDRGLFFRLMQNDYGERNRKK</sequence>
<keyword evidence="1" id="KW-0812">Transmembrane</keyword>
<protein>
    <submittedName>
        <fullName evidence="5">Ig-like domain-containing protein</fullName>
    </submittedName>
</protein>
<name>A0A183B5U7_9TREM</name>
<evidence type="ECO:0000256" key="1">
    <source>
        <dbReference type="SAM" id="Phobius"/>
    </source>
</evidence>
<feature type="domain" description="Ig-like" evidence="2">
    <location>
        <begin position="389"/>
        <end position="485"/>
    </location>
</feature>
<evidence type="ECO:0000313" key="4">
    <source>
        <dbReference type="Proteomes" id="UP000272942"/>
    </source>
</evidence>
<dbReference type="PROSITE" id="PS50835">
    <property type="entry name" value="IG_LIKE"/>
    <property type="match status" value="1"/>
</dbReference>
<gene>
    <name evidence="3" type="ORF">ECPE_LOCUS14582</name>
</gene>
<dbReference type="EMBL" id="UZAN01057948">
    <property type="protein sequence ID" value="VDP91854.1"/>
    <property type="molecule type" value="Genomic_DNA"/>
</dbReference>
<evidence type="ECO:0000313" key="5">
    <source>
        <dbReference type="WBParaSite" id="ECPE_0001462201-mRNA-1"/>
    </source>
</evidence>
<reference evidence="5" key="1">
    <citation type="submission" date="2016-06" db="UniProtKB">
        <authorList>
            <consortium name="WormBaseParasite"/>
        </authorList>
    </citation>
    <scope>IDENTIFICATION</scope>
</reference>
<accession>A0A183B5U7</accession>
<dbReference type="AlphaFoldDB" id="A0A183B5U7"/>
<keyword evidence="4" id="KW-1185">Reference proteome</keyword>
<feature type="transmembrane region" description="Helical" evidence="1">
    <location>
        <begin position="511"/>
        <end position="532"/>
    </location>
</feature>
<reference evidence="3 4" key="2">
    <citation type="submission" date="2018-11" db="EMBL/GenBank/DDBJ databases">
        <authorList>
            <consortium name="Pathogen Informatics"/>
        </authorList>
    </citation>
    <scope>NUCLEOTIDE SEQUENCE [LARGE SCALE GENOMIC DNA]</scope>
    <source>
        <strain evidence="3 4">Egypt</strain>
    </source>
</reference>
<evidence type="ECO:0000313" key="3">
    <source>
        <dbReference type="EMBL" id="VDP91854.1"/>
    </source>
</evidence>
<keyword evidence="1" id="KW-1133">Transmembrane helix</keyword>
<evidence type="ECO:0000259" key="2">
    <source>
        <dbReference type="PROSITE" id="PS50835"/>
    </source>
</evidence>
<organism evidence="5">
    <name type="scientific">Echinostoma caproni</name>
    <dbReference type="NCBI Taxonomy" id="27848"/>
    <lineage>
        <taxon>Eukaryota</taxon>
        <taxon>Metazoa</taxon>
        <taxon>Spiralia</taxon>
        <taxon>Lophotrochozoa</taxon>
        <taxon>Platyhelminthes</taxon>
        <taxon>Trematoda</taxon>
        <taxon>Digenea</taxon>
        <taxon>Plagiorchiida</taxon>
        <taxon>Echinostomata</taxon>
        <taxon>Echinostomatoidea</taxon>
        <taxon>Echinostomatidae</taxon>
        <taxon>Echinostoma</taxon>
    </lineage>
</organism>
<dbReference type="OrthoDB" id="6234035at2759"/>